<reference evidence="4" key="1">
    <citation type="submission" date="2023-07" db="EMBL/GenBank/DDBJ databases">
        <authorList>
            <consortium name="CYATHOMIX"/>
        </authorList>
    </citation>
    <scope>NUCLEOTIDE SEQUENCE</scope>
    <source>
        <strain evidence="4">N/A</strain>
    </source>
</reference>
<proteinExistence type="predicted"/>
<protein>
    <recommendedName>
        <fullName evidence="3">Nose resistant-to-fluoxetine protein N-terminal domain-containing protein</fullName>
    </recommendedName>
</protein>
<feature type="transmembrane region" description="Helical" evidence="1">
    <location>
        <begin position="435"/>
        <end position="463"/>
    </location>
</feature>
<feature type="transmembrane region" description="Helical" evidence="1">
    <location>
        <begin position="549"/>
        <end position="570"/>
    </location>
</feature>
<dbReference type="Pfam" id="PF20146">
    <property type="entry name" value="NRF"/>
    <property type="match status" value="1"/>
</dbReference>
<feature type="transmembrane region" description="Helical" evidence="1">
    <location>
        <begin position="489"/>
        <end position="510"/>
    </location>
</feature>
<keyword evidence="5" id="KW-1185">Reference proteome</keyword>
<evidence type="ECO:0000256" key="2">
    <source>
        <dbReference type="SAM" id="SignalP"/>
    </source>
</evidence>
<feature type="transmembrane region" description="Helical" evidence="1">
    <location>
        <begin position="577"/>
        <end position="598"/>
    </location>
</feature>
<keyword evidence="1" id="KW-1133">Transmembrane helix</keyword>
<comment type="caution">
    <text evidence="4">The sequence shown here is derived from an EMBL/GenBank/DDBJ whole genome shotgun (WGS) entry which is preliminary data.</text>
</comment>
<keyword evidence="1" id="KW-0812">Transmembrane</keyword>
<dbReference type="SMART" id="SM00703">
    <property type="entry name" value="NRF"/>
    <property type="match status" value="1"/>
</dbReference>
<keyword evidence="1" id="KW-0472">Membrane</keyword>
<evidence type="ECO:0000259" key="3">
    <source>
        <dbReference type="SMART" id="SM00703"/>
    </source>
</evidence>
<evidence type="ECO:0000313" key="5">
    <source>
        <dbReference type="Proteomes" id="UP001176961"/>
    </source>
</evidence>
<dbReference type="PANTHER" id="PTHR11161">
    <property type="entry name" value="O-ACYLTRANSFERASE"/>
    <property type="match status" value="1"/>
</dbReference>
<feature type="domain" description="Nose resistant-to-fluoxetine protein N-terminal" evidence="3">
    <location>
        <begin position="153"/>
        <end position="305"/>
    </location>
</feature>
<feature type="transmembrane region" description="Helical" evidence="1">
    <location>
        <begin position="773"/>
        <end position="795"/>
    </location>
</feature>
<dbReference type="InterPro" id="IPR002656">
    <property type="entry name" value="Acyl_transf_3_dom"/>
</dbReference>
<gene>
    <name evidence="4" type="ORF">CYNAS_LOCUS18477</name>
</gene>
<dbReference type="EMBL" id="CATQJL010000316">
    <property type="protein sequence ID" value="CAJ0606494.1"/>
    <property type="molecule type" value="Genomic_DNA"/>
</dbReference>
<feature type="transmembrane region" description="Helical" evidence="1">
    <location>
        <begin position="731"/>
        <end position="753"/>
    </location>
</feature>
<dbReference type="PANTHER" id="PTHR11161:SF65">
    <property type="entry name" value="NOSE RESISTANT TO FLUOXETINE PROTEIN 6"/>
    <property type="match status" value="1"/>
</dbReference>
<feature type="transmembrane region" description="Helical" evidence="1">
    <location>
        <begin position="397"/>
        <end position="415"/>
    </location>
</feature>
<dbReference type="Proteomes" id="UP001176961">
    <property type="component" value="Unassembled WGS sequence"/>
</dbReference>
<name>A0AA36HA93_CYLNA</name>
<feature type="transmembrane region" description="Helical" evidence="1">
    <location>
        <begin position="629"/>
        <end position="646"/>
    </location>
</feature>
<feature type="signal peptide" evidence="2">
    <location>
        <begin position="1"/>
        <end position="23"/>
    </location>
</feature>
<dbReference type="GO" id="GO:0016747">
    <property type="term" value="F:acyltransferase activity, transferring groups other than amino-acyl groups"/>
    <property type="evidence" value="ECO:0007669"/>
    <property type="project" value="InterPro"/>
</dbReference>
<dbReference type="AlphaFoldDB" id="A0AA36HA93"/>
<evidence type="ECO:0000256" key="1">
    <source>
        <dbReference type="SAM" id="Phobius"/>
    </source>
</evidence>
<dbReference type="InterPro" id="IPR006621">
    <property type="entry name" value="Nose-resist-to-fluoxetine_N"/>
</dbReference>
<sequence length="833" mass="96191">MLCRAFPLISLLIASPLVLFGNALSNGTIEKLPKPINDRARSQFTIKRPSLFSEEDEYDEDDEEIMGSVFTQFLADSETQLILDMDFFKHFFNYAEAYRNGVEEGNLDLMRYAVQFVDKLKEFDVSSACIADVFHYVWTAVEYATHVEEHRNCTNCKCTPFFQQKKNERSWIFNVLDAMGKVPSGITSGNNLWVGSWNTCRKIHAVKNNQGQRWNGQYCLAHLEAYERNNPFKALEKNDAVDAHCFKDKNATEDDDDGQCFTFIPMLNFGVCMPDTCTEYDVTRMITFAVRLAESAVGRDAVCDVNVECRPEKKESAMSNNWLAMAALYFLTYTIIMMIFGTLYDLFIYQKEIELLPPSERNNHLFIRIILAYSAYTNGIEILKTTKKEGEVNCLHGIRFLSMCWIILGHTYYYIGKSLTIDNLIPTLVDFPKHFYTQVIVQAPLAVDSFFFLSGLLASYIFFKKVLKSKTIRNPRNPLMWLMIYIKRYTRLTPTYAVIMLFDVTLFTYVSSGPFWTPIEKTGCRISWWTNFIYMNNFLLQDKECCMGWTWYLANDVQLHYTLAPILFIAFAKSKKLGLSIGGSLMLLSSFIKLWIIFTHDYPPAPLLTAKLQIVKTLDSYWNDVYVRPYVRCGPFIVGVAVGYLLNHFTRNRKDNRYDMPKKHVILGWSISTVLGLYSIFGLYNYARTGDISDWWRALYVLCGRHAYAVSLGWVAFACATGNGGPVGTFLGWKFFMPLSRITFCAYLLHPIMLQIYNLSRPQPFHYTTFFQMFQHTCEAIFVSYLVAFFFALAFEKPFTVFDEMIIPVKSRIKRKKSIELKVTNGETEPLKA</sequence>
<organism evidence="4 5">
    <name type="scientific">Cylicocyclus nassatus</name>
    <name type="common">Nematode worm</name>
    <dbReference type="NCBI Taxonomy" id="53992"/>
    <lineage>
        <taxon>Eukaryota</taxon>
        <taxon>Metazoa</taxon>
        <taxon>Ecdysozoa</taxon>
        <taxon>Nematoda</taxon>
        <taxon>Chromadorea</taxon>
        <taxon>Rhabditida</taxon>
        <taxon>Rhabditina</taxon>
        <taxon>Rhabditomorpha</taxon>
        <taxon>Strongyloidea</taxon>
        <taxon>Strongylidae</taxon>
        <taxon>Cylicocyclus</taxon>
    </lineage>
</organism>
<evidence type="ECO:0000313" key="4">
    <source>
        <dbReference type="EMBL" id="CAJ0606494.1"/>
    </source>
</evidence>
<keyword evidence="2" id="KW-0732">Signal</keyword>
<dbReference type="InterPro" id="IPR052728">
    <property type="entry name" value="O2_lipid_transport_reg"/>
</dbReference>
<feature type="chain" id="PRO_5041348555" description="Nose resistant-to-fluoxetine protein N-terminal domain-containing protein" evidence="2">
    <location>
        <begin position="24"/>
        <end position="833"/>
    </location>
</feature>
<feature type="transmembrane region" description="Helical" evidence="1">
    <location>
        <begin position="322"/>
        <end position="347"/>
    </location>
</feature>
<accession>A0AA36HA93</accession>
<feature type="transmembrane region" description="Helical" evidence="1">
    <location>
        <begin position="666"/>
        <end position="687"/>
    </location>
</feature>
<dbReference type="Pfam" id="PF01757">
    <property type="entry name" value="Acyl_transf_3"/>
    <property type="match status" value="1"/>
</dbReference>